<dbReference type="RefSeq" id="WP_386044289.1">
    <property type="nucleotide sequence ID" value="NZ_JBHUIO010000002.1"/>
</dbReference>
<dbReference type="EMBL" id="JBHUIO010000002">
    <property type="protein sequence ID" value="MFD2169242.1"/>
    <property type="molecule type" value="Genomic_DNA"/>
</dbReference>
<sequence>MRRARDLIGLPVVELTGGEHVGEVRDVLFSSDGGVHSLLLAKGTMLSASKIVPKEKLHGVGQDAVTIEKQDAIEEFRDETGLVRSLIQGDVQMVGKEVLTQDGNYLGTVADVYLDQELYTIAGYEVSEGFLTDLKEGRKVLPAHPAIMVGQDTLLVPTDTELAEEL</sequence>
<dbReference type="Proteomes" id="UP001597343">
    <property type="component" value="Unassembled WGS sequence"/>
</dbReference>
<reference evidence="3" key="1">
    <citation type="journal article" date="2019" name="Int. J. Syst. Evol. Microbiol.">
        <title>The Global Catalogue of Microorganisms (GCM) 10K type strain sequencing project: providing services to taxonomists for standard genome sequencing and annotation.</title>
        <authorList>
            <consortium name="The Broad Institute Genomics Platform"/>
            <consortium name="The Broad Institute Genome Sequencing Center for Infectious Disease"/>
            <person name="Wu L."/>
            <person name="Ma J."/>
        </authorList>
    </citation>
    <scope>NUCLEOTIDE SEQUENCE [LARGE SCALE GENOMIC DNA]</scope>
    <source>
        <strain evidence="3">CGMCC 1.13574</strain>
    </source>
</reference>
<comment type="caution">
    <text evidence="2">The sequence shown here is derived from an EMBL/GenBank/DDBJ whole genome shotgun (WGS) entry which is preliminary data.</text>
</comment>
<gene>
    <name evidence="2" type="ORF">ACFSOY_04305</name>
</gene>
<protein>
    <submittedName>
        <fullName evidence="2">PRC-barrel domain-containing protein</fullName>
    </submittedName>
</protein>
<name>A0ABW4ZTC6_9BACL</name>
<dbReference type="Gene3D" id="2.30.30.240">
    <property type="entry name" value="PRC-barrel domain"/>
    <property type="match status" value="2"/>
</dbReference>
<dbReference type="SUPFAM" id="SSF50346">
    <property type="entry name" value="PRC-barrel domain"/>
    <property type="match status" value="2"/>
</dbReference>
<feature type="domain" description="PRC-barrel" evidence="1">
    <location>
        <begin position="2"/>
        <end position="53"/>
    </location>
</feature>
<proteinExistence type="predicted"/>
<evidence type="ECO:0000313" key="3">
    <source>
        <dbReference type="Proteomes" id="UP001597343"/>
    </source>
</evidence>
<evidence type="ECO:0000313" key="2">
    <source>
        <dbReference type="EMBL" id="MFD2169242.1"/>
    </source>
</evidence>
<feature type="domain" description="PRC-barrel" evidence="1">
    <location>
        <begin position="93"/>
        <end position="162"/>
    </location>
</feature>
<dbReference type="InterPro" id="IPR011033">
    <property type="entry name" value="PRC_barrel-like_sf"/>
</dbReference>
<accession>A0ABW4ZTC6</accession>
<dbReference type="InterPro" id="IPR027275">
    <property type="entry name" value="PRC-brl_dom"/>
</dbReference>
<keyword evidence="3" id="KW-1185">Reference proteome</keyword>
<dbReference type="Pfam" id="PF05239">
    <property type="entry name" value="PRC"/>
    <property type="match status" value="2"/>
</dbReference>
<evidence type="ECO:0000259" key="1">
    <source>
        <dbReference type="Pfam" id="PF05239"/>
    </source>
</evidence>
<organism evidence="2 3">
    <name type="scientific">Tumebacillus lipolyticus</name>
    <dbReference type="NCBI Taxonomy" id="1280370"/>
    <lineage>
        <taxon>Bacteria</taxon>
        <taxon>Bacillati</taxon>
        <taxon>Bacillota</taxon>
        <taxon>Bacilli</taxon>
        <taxon>Bacillales</taxon>
        <taxon>Alicyclobacillaceae</taxon>
        <taxon>Tumebacillus</taxon>
    </lineage>
</organism>